<dbReference type="EMBL" id="OQ709208">
    <property type="protein sequence ID" value="WGH20846.1"/>
    <property type="molecule type" value="Genomic_DNA"/>
</dbReference>
<protein>
    <submittedName>
        <fullName evidence="1">Uncharacterized protein</fullName>
    </submittedName>
</protein>
<dbReference type="GeneID" id="80560616"/>
<reference evidence="1" key="1">
    <citation type="submission" date="2023-03" db="EMBL/GenBank/DDBJ databases">
        <authorList>
            <person name="Adamson A.J."/>
            <person name="Baker B.A."/>
            <person name="Galadyk N."/>
            <person name="Joshi D.H."/>
            <person name="Kistler H.E."/>
            <person name="Roberts S.M."/>
            <person name="Saint K.A."/>
            <person name="Sunnen C.N."/>
            <person name="Garlena R.A."/>
            <person name="Russell D.A."/>
            <person name="Pope W.H."/>
            <person name="Jacobs-Sera D."/>
            <person name="Hatfull G.F."/>
        </authorList>
    </citation>
    <scope>NUCLEOTIDE SEQUENCE</scope>
</reference>
<dbReference type="KEGG" id="vg:80560616"/>
<dbReference type="RefSeq" id="YP_010842853.1">
    <property type="nucleotide sequence ID" value="NC_079146.1"/>
</dbReference>
<evidence type="ECO:0000313" key="2">
    <source>
        <dbReference type="Proteomes" id="UP001243276"/>
    </source>
</evidence>
<sequence>MLAPHLRCTRSHVQCSPYHARLVDEYRSERYRQEMDRERVCSDYATEIDEYNRTHDMITFKQWLIGSRHRTELDVA</sequence>
<dbReference type="Proteomes" id="UP001243276">
    <property type="component" value="Segment"/>
</dbReference>
<gene>
    <name evidence="1" type="primary">63</name>
</gene>
<evidence type="ECO:0000313" key="1">
    <source>
        <dbReference type="EMBL" id="WGH20846.1"/>
    </source>
</evidence>
<accession>A0AAF0K7F5</accession>
<organism evidence="1 2">
    <name type="scientific">Gordonia phage Commandaria</name>
    <dbReference type="NCBI Taxonomy" id="3038364"/>
    <lineage>
        <taxon>Viruses</taxon>
        <taxon>Duplodnaviria</taxon>
        <taxon>Heunggongvirae</taxon>
        <taxon>Uroviricota</taxon>
        <taxon>Caudoviricetes</taxon>
        <taxon>Zierdtviridae</taxon>
        <taxon>Emilbogenvirinae</taxon>
        <taxon>Commandariavirus</taxon>
        <taxon>Commandariavirus commandaria</taxon>
    </lineage>
</organism>
<keyword evidence="2" id="KW-1185">Reference proteome</keyword>
<name>A0AAF0K7F5_9CAUD</name>
<proteinExistence type="predicted"/>